<dbReference type="GO" id="GO:0009288">
    <property type="term" value="C:bacterial-type flagellum"/>
    <property type="evidence" value="ECO:0007669"/>
    <property type="project" value="UniProtKB-SubCell"/>
</dbReference>
<dbReference type="Gene3D" id="1.20.1330.10">
    <property type="entry name" value="f41 fragment of flagellin, N-terminal domain"/>
    <property type="match status" value="1"/>
</dbReference>
<evidence type="ECO:0000259" key="4">
    <source>
        <dbReference type="Pfam" id="PF00700"/>
    </source>
</evidence>
<feature type="domain" description="Flagellin C-terminal" evidence="4">
    <location>
        <begin position="118"/>
        <end position="202"/>
    </location>
</feature>
<evidence type="ECO:0000313" key="5">
    <source>
        <dbReference type="EMBL" id="CRL43502.1"/>
    </source>
</evidence>
<sequence>MNDANGDGVDDDDSSIISATTAKGKIKAELQAANKIGAIDGDATVSDGADAGGKTTYTITKGYATVADTLSFNLHVGADADMTNKITVDIDVMNSANLGVKGLNVTDATGTAATYAVDAISDAIAKVSSQRSALGAVQNRLEHTIDNLDNIVENTTTAESRIRDTDMAEEMVEYSKNNILAQAGQSMLAQANQSTQGVLSLLQ</sequence>
<dbReference type="InterPro" id="IPR042187">
    <property type="entry name" value="Flagellin_C_sub2"/>
</dbReference>
<comment type="subcellular location">
    <subcellularLocation>
        <location evidence="1">Bacterial flagellum</location>
    </subcellularLocation>
</comment>
<dbReference type="InterPro" id="IPR046358">
    <property type="entry name" value="Flagellin_C"/>
</dbReference>
<dbReference type="InterPro" id="IPR001492">
    <property type="entry name" value="Flagellin"/>
</dbReference>
<dbReference type="AlphaFoldDB" id="A0A0M6X0J9"/>
<name>A0A0M6X0J9_9FIRM</name>
<evidence type="ECO:0000256" key="2">
    <source>
        <dbReference type="ARBA" id="ARBA00005709"/>
    </source>
</evidence>
<protein>
    <recommendedName>
        <fullName evidence="4">Flagellin C-terminal domain-containing protein</fullName>
    </recommendedName>
</protein>
<dbReference type="PANTHER" id="PTHR42792:SF2">
    <property type="entry name" value="FLAGELLIN"/>
    <property type="match status" value="1"/>
</dbReference>
<evidence type="ECO:0000256" key="3">
    <source>
        <dbReference type="ARBA" id="ARBA00023143"/>
    </source>
</evidence>
<dbReference type="Gene3D" id="6.10.10.10">
    <property type="entry name" value="Flagellar export chaperone, C-terminal domain"/>
    <property type="match status" value="1"/>
</dbReference>
<keyword evidence="6" id="KW-1185">Reference proteome</keyword>
<dbReference type="GO" id="GO:0005198">
    <property type="term" value="F:structural molecule activity"/>
    <property type="evidence" value="ECO:0007669"/>
    <property type="project" value="InterPro"/>
</dbReference>
<gene>
    <name evidence="5" type="ORF">RIL183_11021</name>
</gene>
<comment type="similarity">
    <text evidence="2">Belongs to the bacterial flagellin family.</text>
</comment>
<evidence type="ECO:0000313" key="6">
    <source>
        <dbReference type="Proteomes" id="UP000049828"/>
    </source>
</evidence>
<proteinExistence type="inferred from homology"/>
<organism evidence="5 6">
    <name type="scientific">Roseburia inulinivorans</name>
    <dbReference type="NCBI Taxonomy" id="360807"/>
    <lineage>
        <taxon>Bacteria</taxon>
        <taxon>Bacillati</taxon>
        <taxon>Bacillota</taxon>
        <taxon>Clostridia</taxon>
        <taxon>Lachnospirales</taxon>
        <taxon>Lachnospiraceae</taxon>
        <taxon>Roseburia</taxon>
    </lineage>
</organism>
<dbReference type="SUPFAM" id="SSF64518">
    <property type="entry name" value="Phase 1 flagellin"/>
    <property type="match status" value="1"/>
</dbReference>
<keyword evidence="3" id="KW-0975">Bacterial flagellum</keyword>
<accession>A0A0M6X0J9</accession>
<evidence type="ECO:0000256" key="1">
    <source>
        <dbReference type="ARBA" id="ARBA00004365"/>
    </source>
</evidence>
<dbReference type="Proteomes" id="UP000049828">
    <property type="component" value="Unassembled WGS sequence"/>
</dbReference>
<dbReference type="Pfam" id="PF00700">
    <property type="entry name" value="Flagellin_C"/>
    <property type="match status" value="1"/>
</dbReference>
<dbReference type="EMBL" id="CVRS01000142">
    <property type="protein sequence ID" value="CRL43502.1"/>
    <property type="molecule type" value="Genomic_DNA"/>
</dbReference>
<reference evidence="6" key="1">
    <citation type="submission" date="2015-05" db="EMBL/GenBank/DDBJ databases">
        <authorList>
            <consortium name="Pathogen Informatics"/>
        </authorList>
    </citation>
    <scope>NUCLEOTIDE SEQUENCE [LARGE SCALE GENOMIC DNA]</scope>
    <source>
        <strain evidence="6">L1-83</strain>
    </source>
</reference>
<dbReference type="PANTHER" id="PTHR42792">
    <property type="entry name" value="FLAGELLIN"/>
    <property type="match status" value="1"/>
</dbReference>